<accession>A0A4C1ZWR8</accession>
<evidence type="ECO:0000256" key="1">
    <source>
        <dbReference type="SAM" id="MobiDB-lite"/>
    </source>
</evidence>
<dbReference type="Proteomes" id="UP000299102">
    <property type="component" value="Unassembled WGS sequence"/>
</dbReference>
<dbReference type="OrthoDB" id="10065625at2759"/>
<feature type="compositionally biased region" description="Basic residues" evidence="1">
    <location>
        <begin position="119"/>
        <end position="128"/>
    </location>
</feature>
<evidence type="ECO:0000313" key="2">
    <source>
        <dbReference type="EMBL" id="GBP92896.1"/>
    </source>
</evidence>
<reference evidence="2 3" key="1">
    <citation type="journal article" date="2019" name="Commun. Biol.">
        <title>The bagworm genome reveals a unique fibroin gene that provides high tensile strength.</title>
        <authorList>
            <person name="Kono N."/>
            <person name="Nakamura H."/>
            <person name="Ohtoshi R."/>
            <person name="Tomita M."/>
            <person name="Numata K."/>
            <person name="Arakawa K."/>
        </authorList>
    </citation>
    <scope>NUCLEOTIDE SEQUENCE [LARGE SCALE GENOMIC DNA]</scope>
</reference>
<gene>
    <name evidence="2" type="ORF">EVAR_80619_1</name>
</gene>
<proteinExistence type="predicted"/>
<dbReference type="AlphaFoldDB" id="A0A4C1ZWR8"/>
<dbReference type="EMBL" id="BGZK01002319">
    <property type="protein sequence ID" value="GBP92896.1"/>
    <property type="molecule type" value="Genomic_DNA"/>
</dbReference>
<keyword evidence="3" id="KW-1185">Reference proteome</keyword>
<protein>
    <recommendedName>
        <fullName evidence="4">RNA-directed DNA polymerase from mobile element jockey</fullName>
    </recommendedName>
</protein>
<feature type="region of interest" description="Disordered" evidence="1">
    <location>
        <begin position="103"/>
        <end position="137"/>
    </location>
</feature>
<evidence type="ECO:0008006" key="4">
    <source>
        <dbReference type="Google" id="ProtNLM"/>
    </source>
</evidence>
<comment type="caution">
    <text evidence="2">The sequence shown here is derived from an EMBL/GenBank/DDBJ whole genome shotgun (WGS) entry which is preliminary data.</text>
</comment>
<name>A0A4C1ZWR8_EUMVA</name>
<evidence type="ECO:0000313" key="3">
    <source>
        <dbReference type="Proteomes" id="UP000299102"/>
    </source>
</evidence>
<sequence>MGVNVSKTAALLTGSQRIMLDQSRLRGQAVEWKTCVYLGVHIDRSLRMVPQVDYVIQMSRAAHAKLRPILASKLPTRTKIAIYKCYIRCTGLVCPLLGTAAPTSPGPGEHSAPYDCRGRVIRQKRRDRQRHESRNPR</sequence>
<organism evidence="2 3">
    <name type="scientific">Eumeta variegata</name>
    <name type="common">Bagworm moth</name>
    <name type="synonym">Eumeta japonica</name>
    <dbReference type="NCBI Taxonomy" id="151549"/>
    <lineage>
        <taxon>Eukaryota</taxon>
        <taxon>Metazoa</taxon>
        <taxon>Ecdysozoa</taxon>
        <taxon>Arthropoda</taxon>
        <taxon>Hexapoda</taxon>
        <taxon>Insecta</taxon>
        <taxon>Pterygota</taxon>
        <taxon>Neoptera</taxon>
        <taxon>Endopterygota</taxon>
        <taxon>Lepidoptera</taxon>
        <taxon>Glossata</taxon>
        <taxon>Ditrysia</taxon>
        <taxon>Tineoidea</taxon>
        <taxon>Psychidae</taxon>
        <taxon>Oiketicinae</taxon>
        <taxon>Eumeta</taxon>
    </lineage>
</organism>